<evidence type="ECO:0000313" key="1">
    <source>
        <dbReference type="EMBL" id="MFD1885982.1"/>
    </source>
</evidence>
<sequence length="203" mass="23496">MPAKDMFPPQVQEVIDFIEKGDVLTGTYRAAVESIHVATQLPEESHGKMIEIHTSNHLFTDLQEALEFYRDEDVEPPYYFLLDITAEALGDIPAATDDEQRQLQRALIEYEEEHDFYRLIKERMTPLATELHIESEHVDQVADIISGDLYHCATARLLMKQPHPYFEQMFHIYRNQGMPVGWVGSELPDEGKFVIYAQRVESN</sequence>
<name>A0ABW4RI95_9BACL</name>
<keyword evidence="2" id="KW-1185">Reference proteome</keyword>
<reference evidence="2" key="1">
    <citation type="journal article" date="2019" name="Int. J. Syst. Evol. Microbiol.">
        <title>The Global Catalogue of Microorganisms (GCM) 10K type strain sequencing project: providing services to taxonomists for standard genome sequencing and annotation.</title>
        <authorList>
            <consortium name="The Broad Institute Genomics Platform"/>
            <consortium name="The Broad Institute Genome Sequencing Center for Infectious Disease"/>
            <person name="Wu L."/>
            <person name="Ma J."/>
        </authorList>
    </citation>
    <scope>NUCLEOTIDE SEQUENCE [LARGE SCALE GENOMIC DNA]</scope>
    <source>
        <strain evidence="2">CCUG 54950</strain>
    </source>
</reference>
<comment type="caution">
    <text evidence="1">The sequence shown here is derived from an EMBL/GenBank/DDBJ whole genome shotgun (WGS) entry which is preliminary data.</text>
</comment>
<proteinExistence type="predicted"/>
<organism evidence="1 2">
    <name type="scientific">Paenibacillus wenxiniae</name>
    <dbReference type="NCBI Taxonomy" id="1636843"/>
    <lineage>
        <taxon>Bacteria</taxon>
        <taxon>Bacillati</taxon>
        <taxon>Bacillota</taxon>
        <taxon>Bacilli</taxon>
        <taxon>Bacillales</taxon>
        <taxon>Paenibacillaceae</taxon>
        <taxon>Paenibacillus</taxon>
    </lineage>
</organism>
<dbReference type="RefSeq" id="WP_347324909.1">
    <property type="nucleotide sequence ID" value="NZ_JBCGUH010000004.1"/>
</dbReference>
<dbReference type="EMBL" id="JBHUEH010000014">
    <property type="protein sequence ID" value="MFD1885982.1"/>
    <property type="molecule type" value="Genomic_DNA"/>
</dbReference>
<accession>A0ABW4RI95</accession>
<dbReference type="Proteomes" id="UP001597233">
    <property type="component" value="Unassembled WGS sequence"/>
</dbReference>
<evidence type="ECO:0000313" key="2">
    <source>
        <dbReference type="Proteomes" id="UP001597233"/>
    </source>
</evidence>
<protein>
    <submittedName>
        <fullName evidence="1">Uncharacterized protein</fullName>
    </submittedName>
</protein>
<gene>
    <name evidence="1" type="ORF">ACFSC9_10620</name>
</gene>